<feature type="region of interest" description="Disordered" evidence="2">
    <location>
        <begin position="397"/>
        <end position="450"/>
    </location>
</feature>
<keyword evidence="5" id="KW-1185">Reference proteome</keyword>
<feature type="compositionally biased region" description="Low complexity" evidence="2">
    <location>
        <begin position="353"/>
        <end position="368"/>
    </location>
</feature>
<feature type="compositionally biased region" description="Polar residues" evidence="2">
    <location>
        <begin position="928"/>
        <end position="954"/>
    </location>
</feature>
<dbReference type="InterPro" id="IPR028889">
    <property type="entry name" value="USP"/>
</dbReference>
<comment type="similarity">
    <text evidence="1">Belongs to the peptidase C19 family.</text>
</comment>
<reference evidence="6" key="1">
    <citation type="submission" date="2020-12" db="UniProtKB">
        <authorList>
            <consortium name="WormBaseParasite"/>
        </authorList>
    </citation>
    <scope>IDENTIFICATION</scope>
    <source>
        <strain evidence="6">MHco3</strain>
    </source>
</reference>
<evidence type="ECO:0000259" key="4">
    <source>
        <dbReference type="PROSITE" id="PS50802"/>
    </source>
</evidence>
<evidence type="ECO:0000313" key="5">
    <source>
        <dbReference type="Proteomes" id="UP000025227"/>
    </source>
</evidence>
<feature type="compositionally biased region" description="Polar residues" evidence="2">
    <location>
        <begin position="397"/>
        <end position="412"/>
    </location>
</feature>
<dbReference type="PROSITE" id="PS50802">
    <property type="entry name" value="OTU"/>
    <property type="match status" value="1"/>
</dbReference>
<dbReference type="OMA" id="RALAFYF"/>
<organism evidence="5 6">
    <name type="scientific">Haemonchus contortus</name>
    <name type="common">Barber pole worm</name>
    <dbReference type="NCBI Taxonomy" id="6289"/>
    <lineage>
        <taxon>Eukaryota</taxon>
        <taxon>Metazoa</taxon>
        <taxon>Ecdysozoa</taxon>
        <taxon>Nematoda</taxon>
        <taxon>Chromadorea</taxon>
        <taxon>Rhabditida</taxon>
        <taxon>Rhabditina</taxon>
        <taxon>Rhabditomorpha</taxon>
        <taxon>Strongyloidea</taxon>
        <taxon>Trichostrongylidae</taxon>
        <taxon>Haemonchus</taxon>
    </lineage>
</organism>
<dbReference type="InterPro" id="IPR038765">
    <property type="entry name" value="Papain-like_cys_pep_sf"/>
</dbReference>
<feature type="region of interest" description="Disordered" evidence="2">
    <location>
        <begin position="907"/>
        <end position="1019"/>
    </location>
</feature>
<evidence type="ECO:0000256" key="1">
    <source>
        <dbReference type="ARBA" id="ARBA00009085"/>
    </source>
</evidence>
<accession>A0A7I5E8W2</accession>
<dbReference type="InterPro" id="IPR003323">
    <property type="entry name" value="OTU_dom"/>
</dbReference>
<proteinExistence type="inferred from homology"/>
<feature type="region of interest" description="Disordered" evidence="2">
    <location>
        <begin position="111"/>
        <end position="191"/>
    </location>
</feature>
<evidence type="ECO:0000313" key="6">
    <source>
        <dbReference type="WBParaSite" id="HCON_00073780-00001"/>
    </source>
</evidence>
<protein>
    <submittedName>
        <fullName evidence="6">USP domain-containing protein</fullName>
    </submittedName>
</protein>
<name>A0A7I5E8W2_HAECO</name>
<feature type="domain" description="USP" evidence="3">
    <location>
        <begin position="453"/>
        <end position="1324"/>
    </location>
</feature>
<dbReference type="GO" id="GO:0005829">
    <property type="term" value="C:cytosol"/>
    <property type="evidence" value="ECO:0007669"/>
    <property type="project" value="TreeGrafter"/>
</dbReference>
<dbReference type="GO" id="GO:0016579">
    <property type="term" value="P:protein deubiquitination"/>
    <property type="evidence" value="ECO:0007669"/>
    <property type="project" value="InterPro"/>
</dbReference>
<dbReference type="SUPFAM" id="SSF54001">
    <property type="entry name" value="Cysteine proteinases"/>
    <property type="match status" value="2"/>
</dbReference>
<feature type="domain" description="OTU" evidence="4">
    <location>
        <begin position="1078"/>
        <end position="1219"/>
    </location>
</feature>
<feature type="compositionally biased region" description="Basic and acidic residues" evidence="2">
    <location>
        <begin position="956"/>
        <end position="970"/>
    </location>
</feature>
<feature type="compositionally biased region" description="Basic and acidic residues" evidence="2">
    <location>
        <begin position="911"/>
        <end position="926"/>
    </location>
</feature>
<dbReference type="PROSITE" id="PS50235">
    <property type="entry name" value="USP_3"/>
    <property type="match status" value="1"/>
</dbReference>
<dbReference type="InterPro" id="IPR001394">
    <property type="entry name" value="Peptidase_C19_UCH"/>
</dbReference>
<dbReference type="GO" id="GO:0005634">
    <property type="term" value="C:nucleus"/>
    <property type="evidence" value="ECO:0007669"/>
    <property type="project" value="TreeGrafter"/>
</dbReference>
<dbReference type="WBParaSite" id="HCON_00073780-00001">
    <property type="protein sequence ID" value="HCON_00073780-00001"/>
    <property type="gene ID" value="HCON_00073780"/>
</dbReference>
<dbReference type="OrthoDB" id="5813749at2759"/>
<dbReference type="PANTHER" id="PTHR24006">
    <property type="entry name" value="UBIQUITIN CARBOXYL-TERMINAL HYDROLASE"/>
    <property type="match status" value="1"/>
</dbReference>
<feature type="compositionally biased region" description="Basic and acidic residues" evidence="2">
    <location>
        <begin position="132"/>
        <end position="144"/>
    </location>
</feature>
<dbReference type="CDD" id="cd02257">
    <property type="entry name" value="Peptidase_C19"/>
    <property type="match status" value="1"/>
</dbReference>
<dbReference type="InterPro" id="IPR050164">
    <property type="entry name" value="Peptidase_C19"/>
</dbReference>
<sequence length="1331" mass="147432">MDLLWVRCTLEHYDTTSVKNFSGSLFVDTSDNSFKIISAGGVEHKFYANEFNRLGKPPSRTTAKLFALEFNVSKQLPAKHHRRKRKLVFRVAEFSQKMRDVYDELAKIFPKGASPDREVPPKVTSPVGMLRSHPESIKRIRPDIVGRPPSLTTEKPQQSESKKPGGIPISKPRSRTSQKSQQSNHIDSRVKINCSGSATLANTTEIVQNDIIEEPSTSTTFAKNGAGEISKPVHQKPLKYDAWGSSKASATKEQVLSPKEAAKKTNNSELGTQGSVIALMEKKSLESCAIKVTAPFTPRPHTVAFKTKRSNYNDSSSSSLARKIAYDFSHDQDKDDDFVQGFSGLGSTSFYGTPKTPSMTPKTPSISRPGPPRRPGDIISPRPRLLADSVSSSRCLLSPAPSNKGSLNSSQHISRDALTPSRKRKEVDTTESSPSLTMSMPPSTSEPSPYSYRGLENLTNSCYMNATLQALASVFPFYYRMQMIHQRHEEGYECSEFVKRFNDVLQNLVSPDRILDNKYGSATKISVLEALRTAAGKELGSDPDFGSNVQQDAHEFLAKTLEILEKEALRRKKFSHSAADDDPTSVAGCSKSRSLDRNPAGVFQHKIRDRYGCERCARASEMTNDAIDLTVTVRAGESIQKMIEHALAREEIEYKCDTCGPGSGFISRAFATLPESLIIVVKRYRFGEAGGSKVDERIGVSRELFLKDLYVDSEVKKQEGKARQSLSNSVFPFTGTKPNGHAEAPDLAMSKDSAAIGMEDESASSRKEDVTTVGKLLSAVQQEESDDCLIIETVRSPARAEKSIILPHSPATFNKTVGGVSELSLQSQPRSALSPLKMNRHRLAQVGKLEDPIASTRVLNVGETAMDVVVTSASPGVHPEKENVAFVTSSDISMDAGISFVKQSGGYLKESSPDAEKGSHPERRAASSEGQNAANPATASSSQQELTRNLSTPGITDKEDVPKKRSRVEGIEENEELFGHSKPNTTSENESYARLITEPLRPHSRPSSSRAVESPLQSPEQISVLGEYEERITLVFRPVTEDCQKYWCSQLGIKYTGSPELRKRTFGREIEFSLRDVPLSCEVRGDGNCLFRTLCWWLTGGNEKDHFKLREKLVAFMSQYRSKFASLLPSQQDMETHLQKMSEDGEWGTQVELAAAACWLGVNIYTFLEGKWLKYRPLFRWSMDGSPPITLHRDECTDDRGAIFICNASGCHFQPAVSVERSSSRRNLRPRKDFREAVKESTTPPRTPEPPYVFNSADGPVYSLAAVICHHGDSLLSGHYSTFALDATRREWLDCNDNTITKISEVEVIDNSSSVGYIFIYNRVKDPHKRL</sequence>
<feature type="region of interest" description="Disordered" evidence="2">
    <location>
        <begin position="349"/>
        <end position="383"/>
    </location>
</feature>
<dbReference type="Proteomes" id="UP000025227">
    <property type="component" value="Unplaced"/>
</dbReference>
<feature type="compositionally biased region" description="Polar residues" evidence="2">
    <location>
        <begin position="150"/>
        <end position="159"/>
    </location>
</feature>
<feature type="compositionally biased region" description="Basic and acidic residues" evidence="2">
    <location>
        <begin position="1230"/>
        <end position="1239"/>
    </location>
</feature>
<evidence type="ECO:0000259" key="3">
    <source>
        <dbReference type="PROSITE" id="PS50235"/>
    </source>
</evidence>
<dbReference type="CDD" id="cd22755">
    <property type="entry name" value="OTU_CeDUB-like"/>
    <property type="match status" value="1"/>
</dbReference>
<feature type="compositionally biased region" description="Low complexity" evidence="2">
    <location>
        <begin position="430"/>
        <end position="450"/>
    </location>
</feature>
<dbReference type="InterPro" id="IPR018200">
    <property type="entry name" value="USP_CS"/>
</dbReference>
<dbReference type="Pfam" id="PF00443">
    <property type="entry name" value="UCH"/>
    <property type="match status" value="1"/>
</dbReference>
<feature type="compositionally biased region" description="Polar residues" evidence="2">
    <location>
        <begin position="175"/>
        <end position="185"/>
    </location>
</feature>
<dbReference type="Gene3D" id="3.90.70.10">
    <property type="entry name" value="Cysteine proteinases"/>
    <property type="match status" value="2"/>
</dbReference>
<dbReference type="PROSITE" id="PS00973">
    <property type="entry name" value="USP_2"/>
    <property type="match status" value="1"/>
</dbReference>
<dbReference type="GO" id="GO:0004843">
    <property type="term" value="F:cysteine-type deubiquitinase activity"/>
    <property type="evidence" value="ECO:0007669"/>
    <property type="project" value="InterPro"/>
</dbReference>
<evidence type="ECO:0000256" key="2">
    <source>
        <dbReference type="SAM" id="MobiDB-lite"/>
    </source>
</evidence>
<dbReference type="Gene3D" id="3.90.70.80">
    <property type="match status" value="1"/>
</dbReference>
<feature type="region of interest" description="Disordered" evidence="2">
    <location>
        <begin position="1222"/>
        <end position="1252"/>
    </location>
</feature>
<feature type="region of interest" description="Disordered" evidence="2">
    <location>
        <begin position="574"/>
        <end position="595"/>
    </location>
</feature>